<feature type="transmembrane region" description="Helical" evidence="11">
    <location>
        <begin position="978"/>
        <end position="1003"/>
    </location>
</feature>
<reference evidence="14 15" key="1">
    <citation type="journal article" date="2019" name="Nat. Plants">
        <title>Stout camphor tree genome fills gaps in understanding of flowering plant genome evolution.</title>
        <authorList>
            <person name="Chaw S.M."/>
            <person name="Liu Y.C."/>
            <person name="Wu Y.W."/>
            <person name="Wang H.Y."/>
            <person name="Lin C.I."/>
            <person name="Wu C.S."/>
            <person name="Ke H.M."/>
            <person name="Chang L.Y."/>
            <person name="Hsu C.Y."/>
            <person name="Yang H.T."/>
            <person name="Sudianto E."/>
            <person name="Hsu M.H."/>
            <person name="Wu K.P."/>
            <person name="Wang L.N."/>
            <person name="Leebens-Mack J.H."/>
            <person name="Tsai I.J."/>
        </authorList>
    </citation>
    <scope>NUCLEOTIDE SEQUENCE [LARGE SCALE GENOMIC DNA]</scope>
    <source>
        <strain evidence="15">cv. Chaw 1501</strain>
        <tissue evidence="14">Young leaves</tissue>
    </source>
</reference>
<dbReference type="Pfam" id="PF08263">
    <property type="entry name" value="LRRNT_2"/>
    <property type="match status" value="1"/>
</dbReference>
<dbReference type="FunFam" id="3.80.10.10:FF:000041">
    <property type="entry name" value="LRR receptor-like serine/threonine-protein kinase ERECTA"/>
    <property type="match status" value="1"/>
</dbReference>
<dbReference type="SMART" id="SM00365">
    <property type="entry name" value="LRR_SD22"/>
    <property type="match status" value="8"/>
</dbReference>
<evidence type="ECO:0000256" key="1">
    <source>
        <dbReference type="ARBA" id="ARBA00004251"/>
    </source>
</evidence>
<dbReference type="PANTHER" id="PTHR48061">
    <property type="entry name" value="LEUCINE-RICH REPEAT RECEPTOR PROTEIN KINASE EMS1-LIKE-RELATED"/>
    <property type="match status" value="1"/>
</dbReference>
<dbReference type="Gene3D" id="3.80.10.10">
    <property type="entry name" value="Ribonuclease Inhibitor"/>
    <property type="match status" value="4"/>
</dbReference>
<dbReference type="InterPro" id="IPR046956">
    <property type="entry name" value="RLP23-like"/>
</dbReference>
<comment type="caution">
    <text evidence="14">The sequence shown here is derived from an EMBL/GenBank/DDBJ whole genome shotgun (WGS) entry which is preliminary data.</text>
</comment>
<evidence type="ECO:0000256" key="11">
    <source>
        <dbReference type="SAM" id="Phobius"/>
    </source>
</evidence>
<keyword evidence="10" id="KW-0325">Glycoprotein</keyword>
<gene>
    <name evidence="14" type="ORF">CKAN_02136000</name>
</gene>
<dbReference type="EMBL" id="QPKB01000009">
    <property type="protein sequence ID" value="RWR92154.1"/>
    <property type="molecule type" value="Genomic_DNA"/>
</dbReference>
<feature type="domain" description="Leucine-rich repeat-containing N-terminal plant-type" evidence="13">
    <location>
        <begin position="36"/>
        <end position="58"/>
    </location>
</feature>
<dbReference type="PROSITE" id="PS51450">
    <property type="entry name" value="LRR"/>
    <property type="match status" value="1"/>
</dbReference>
<proteinExistence type="inferred from homology"/>
<sequence>MRLLIFIFLLSLSSQNPTSGAQCPESQKSSLLTLFPSPQSLFWTPTTDCCSWKGVTCDPPTGHVTSLDLTNRSITGPLNSTAFISLPSLQSLNLSLNLFNSSIPDGVFSLPNLISLNLSNSGFYGRVPGEISQLKRLISLDLSTNFLSGFFPLSLSGPDLGFLAGNLSGLREVYLYGVVVSSPVPKSLVGLVDLRILRLGSCNLTGELPGEMFMLQNLEILDVSNNPLLTGILPEFPMNSSLRILTLSGSNFSGGLLNSIGNLGLLERLDLARCNLSGGIPLSVFGISSLVHLDISSNRFSGEVQSLGNLTQLVHLDLSGNHLSGSIPLLDKFTRIIHLDLSSNSFSGQIPWMGSLKSAVEISFSNNNLSGAINSSFGDGLLNLTNLDLHDNTLSGKIPTYLFSLPSLKLLQLSHNQFDVQLDEFHTTSSSLNTLDLSYNKLQGAIPSSVFKLMGLNVLTLASNNLSGAIDLAMIQNLKNLSSIDLSDNLLSVNDGSTNISSFPHVGTLKLRSCNLTRFPDFLRNQSRLFALDLSNNKIGGEIPEWIWEIGNWSLNYLNISYNQLTGQVPPINVSSSKLTILDLHSNKLQGSIPFPPTSAIIVDYSHNNFMSVIPANISTVSFIIFFSLSNNKISGEIPPSICDASFLQILDLSNNSLSGLIPECLGKMGSSLQVLNLGKNNLTGTIPQFFVDECGLRTLNLNRNQLEGSMPRSLVNCSQLEVVNLGNNQISDSFPSWLGSLHQLRVLILRSNKLYGSIGEQEDVQDFQQLQIIDLSSNGLTGNLPSKRLERLTGMTANVDEEQSKLRHQTLKFGFLELNPLYYQETITVTIKGLEMQFLKLLTVFTSMDLSNNDFQGEIPKEIGNLKSLYMLNMSHNKFIGPIPLTFGNLLELESLDLSVNQLSGEIPEELTALTFLSSLNLSENNFVGRIPLGFQFNTFSNDSFKDNSGLCGLPLTKPCNATPESKSVNLQSRNTFNWQIISTGLGFGAGVGMIFGPLVFWRKGRRWYNKHVDKMFFMVMPECTWSLIDCDGGKIEAEEKIEQELTEFESDMEMKEEEQCRQRRWCANKGRISAADSAGQGLVFILYEDSRIGSESI</sequence>
<accession>A0A443PN03</accession>
<keyword evidence="14" id="KW-0675">Receptor</keyword>
<comment type="subcellular location">
    <subcellularLocation>
        <location evidence="1">Cell membrane</location>
        <topology evidence="1">Single-pass type I membrane protein</topology>
    </subcellularLocation>
</comment>
<dbReference type="FunFam" id="3.80.10.10:FF:000111">
    <property type="entry name" value="LRR receptor-like serine/threonine-protein kinase ERECTA"/>
    <property type="match status" value="1"/>
</dbReference>
<dbReference type="InterPro" id="IPR013210">
    <property type="entry name" value="LRR_N_plant-typ"/>
</dbReference>
<keyword evidence="3" id="KW-1003">Cell membrane</keyword>
<dbReference type="SUPFAM" id="SSF52058">
    <property type="entry name" value="L domain-like"/>
    <property type="match status" value="2"/>
</dbReference>
<keyword evidence="5 11" id="KW-0812">Transmembrane</keyword>
<keyword evidence="6 12" id="KW-0732">Signal</keyword>
<dbReference type="Proteomes" id="UP000283530">
    <property type="component" value="Unassembled WGS sequence"/>
</dbReference>
<feature type="signal peptide" evidence="12">
    <location>
        <begin position="1"/>
        <end position="20"/>
    </location>
</feature>
<dbReference type="InterPro" id="IPR001611">
    <property type="entry name" value="Leu-rich_rpt"/>
</dbReference>
<keyword evidence="7" id="KW-0677">Repeat</keyword>
<evidence type="ECO:0000256" key="7">
    <source>
        <dbReference type="ARBA" id="ARBA00022737"/>
    </source>
</evidence>
<keyword evidence="9 11" id="KW-0472">Membrane</keyword>
<dbReference type="SMART" id="SM00369">
    <property type="entry name" value="LRR_TYP"/>
    <property type="match status" value="8"/>
</dbReference>
<evidence type="ECO:0000313" key="15">
    <source>
        <dbReference type="Proteomes" id="UP000283530"/>
    </source>
</evidence>
<name>A0A443PN03_9MAGN</name>
<dbReference type="Pfam" id="PF13855">
    <property type="entry name" value="LRR_8"/>
    <property type="match status" value="2"/>
</dbReference>
<comment type="similarity">
    <text evidence="2">Belongs to the RLP family.</text>
</comment>
<dbReference type="AlphaFoldDB" id="A0A443PN03"/>
<dbReference type="SUPFAM" id="SSF52047">
    <property type="entry name" value="RNI-like"/>
    <property type="match status" value="1"/>
</dbReference>
<keyword evidence="15" id="KW-1185">Reference proteome</keyword>
<dbReference type="InterPro" id="IPR003591">
    <property type="entry name" value="Leu-rich_rpt_typical-subtyp"/>
</dbReference>
<evidence type="ECO:0000256" key="8">
    <source>
        <dbReference type="ARBA" id="ARBA00022989"/>
    </source>
</evidence>
<evidence type="ECO:0000259" key="13">
    <source>
        <dbReference type="Pfam" id="PF08263"/>
    </source>
</evidence>
<evidence type="ECO:0000256" key="10">
    <source>
        <dbReference type="ARBA" id="ARBA00023180"/>
    </source>
</evidence>
<evidence type="ECO:0000256" key="4">
    <source>
        <dbReference type="ARBA" id="ARBA00022614"/>
    </source>
</evidence>
<dbReference type="PANTHER" id="PTHR48061:SF2">
    <property type="entry name" value="RECEPTOR LIKE PROTEIN 30-LIKE"/>
    <property type="match status" value="1"/>
</dbReference>
<evidence type="ECO:0000256" key="9">
    <source>
        <dbReference type="ARBA" id="ARBA00023136"/>
    </source>
</evidence>
<dbReference type="Pfam" id="PF00560">
    <property type="entry name" value="LRR_1"/>
    <property type="match status" value="12"/>
</dbReference>
<organism evidence="14 15">
    <name type="scientific">Cinnamomum micranthum f. kanehirae</name>
    <dbReference type="NCBI Taxonomy" id="337451"/>
    <lineage>
        <taxon>Eukaryota</taxon>
        <taxon>Viridiplantae</taxon>
        <taxon>Streptophyta</taxon>
        <taxon>Embryophyta</taxon>
        <taxon>Tracheophyta</taxon>
        <taxon>Spermatophyta</taxon>
        <taxon>Magnoliopsida</taxon>
        <taxon>Magnoliidae</taxon>
        <taxon>Laurales</taxon>
        <taxon>Lauraceae</taxon>
        <taxon>Cinnamomum</taxon>
    </lineage>
</organism>
<feature type="chain" id="PRO_5019545458" evidence="12">
    <location>
        <begin position="21"/>
        <end position="1099"/>
    </location>
</feature>
<dbReference type="GO" id="GO:0005886">
    <property type="term" value="C:plasma membrane"/>
    <property type="evidence" value="ECO:0007669"/>
    <property type="project" value="UniProtKB-SubCell"/>
</dbReference>
<dbReference type="InterPro" id="IPR032675">
    <property type="entry name" value="LRR_dom_sf"/>
</dbReference>
<dbReference type="STRING" id="337451.A0A443PN03"/>
<keyword evidence="4" id="KW-0433">Leucine-rich repeat</keyword>
<protein>
    <submittedName>
        <fullName evidence="14">Receptor-like protein 12</fullName>
    </submittedName>
</protein>
<dbReference type="FunFam" id="3.80.10.10:FF:000095">
    <property type="entry name" value="LRR receptor-like serine/threonine-protein kinase GSO1"/>
    <property type="match status" value="1"/>
</dbReference>
<evidence type="ECO:0000256" key="5">
    <source>
        <dbReference type="ARBA" id="ARBA00022692"/>
    </source>
</evidence>
<evidence type="ECO:0000256" key="6">
    <source>
        <dbReference type="ARBA" id="ARBA00022729"/>
    </source>
</evidence>
<evidence type="ECO:0000256" key="12">
    <source>
        <dbReference type="SAM" id="SignalP"/>
    </source>
</evidence>
<keyword evidence="8 11" id="KW-1133">Transmembrane helix</keyword>
<evidence type="ECO:0000313" key="14">
    <source>
        <dbReference type="EMBL" id="RWR92154.1"/>
    </source>
</evidence>
<dbReference type="OrthoDB" id="1394818at2759"/>
<evidence type="ECO:0000256" key="3">
    <source>
        <dbReference type="ARBA" id="ARBA00022475"/>
    </source>
</evidence>
<evidence type="ECO:0000256" key="2">
    <source>
        <dbReference type="ARBA" id="ARBA00009592"/>
    </source>
</evidence>
<dbReference type="PRINTS" id="PR00019">
    <property type="entry name" value="LEURICHRPT"/>
</dbReference>